<accession>A0A344TM19</accession>
<reference evidence="1 2" key="1">
    <citation type="submission" date="2018-07" db="EMBL/GenBank/DDBJ databases">
        <title>Genome sequencing of Runella.</title>
        <authorList>
            <person name="Baek M.-G."/>
            <person name="Yi H."/>
        </authorList>
    </citation>
    <scope>NUCLEOTIDE SEQUENCE [LARGE SCALE GENOMIC DNA]</scope>
    <source>
        <strain evidence="1 2">HYN0085</strain>
    </source>
</reference>
<dbReference type="Proteomes" id="UP000251993">
    <property type="component" value="Chromosome"/>
</dbReference>
<protein>
    <submittedName>
        <fullName evidence="1">Iron-sulfur cluster assembly accessory protein</fullName>
    </submittedName>
</protein>
<dbReference type="RefSeq" id="WP_114068458.1">
    <property type="nucleotide sequence ID" value="NZ_CP030850.1"/>
</dbReference>
<evidence type="ECO:0000313" key="1">
    <source>
        <dbReference type="EMBL" id="AXE19690.1"/>
    </source>
</evidence>
<proteinExistence type="predicted"/>
<dbReference type="OrthoDB" id="9801228at2"/>
<evidence type="ECO:0000313" key="2">
    <source>
        <dbReference type="Proteomes" id="UP000251993"/>
    </source>
</evidence>
<organism evidence="1 2">
    <name type="scientific">Runella rosea</name>
    <dbReference type="NCBI Taxonomy" id="2259595"/>
    <lineage>
        <taxon>Bacteria</taxon>
        <taxon>Pseudomonadati</taxon>
        <taxon>Bacteroidota</taxon>
        <taxon>Cytophagia</taxon>
        <taxon>Cytophagales</taxon>
        <taxon>Spirosomataceae</taxon>
        <taxon>Runella</taxon>
    </lineage>
</organism>
<dbReference type="InterPro" id="IPR035903">
    <property type="entry name" value="HesB-like_dom_sf"/>
</dbReference>
<name>A0A344TM19_9BACT</name>
<dbReference type="SUPFAM" id="SSF89360">
    <property type="entry name" value="HesB-like domain"/>
    <property type="match status" value="1"/>
</dbReference>
<keyword evidence="2" id="KW-1185">Reference proteome</keyword>
<gene>
    <name evidence="1" type="ORF">DR864_19080</name>
</gene>
<dbReference type="KEGG" id="run:DR864_19080"/>
<sequence length="96" mass="10700">MITKNPIRISPIAHQEIVDTLHINKIPDTYGLRVGMKGGGCGAQFLLGFDLPTENDHVYVVDTIKVIIDKRHLMYVIGTEVDYEETEEGAGFTLVK</sequence>
<dbReference type="EMBL" id="CP030850">
    <property type="protein sequence ID" value="AXE19690.1"/>
    <property type="molecule type" value="Genomic_DNA"/>
</dbReference>
<dbReference type="AlphaFoldDB" id="A0A344TM19"/>
<dbReference type="Gene3D" id="2.60.300.12">
    <property type="entry name" value="HesB-like domain"/>
    <property type="match status" value="1"/>
</dbReference>